<evidence type="ECO:0000313" key="4">
    <source>
        <dbReference type="EMBL" id="KAG7290120.1"/>
    </source>
</evidence>
<evidence type="ECO:0000313" key="5">
    <source>
        <dbReference type="Proteomes" id="UP001197093"/>
    </source>
</evidence>
<comment type="caution">
    <text evidence="4">The sequence shown here is derived from an EMBL/GenBank/DDBJ whole genome shotgun (WGS) entry which is preliminary data.</text>
</comment>
<dbReference type="GO" id="GO:0016491">
    <property type="term" value="F:oxidoreductase activity"/>
    <property type="evidence" value="ECO:0007669"/>
    <property type="project" value="UniProtKB-KW"/>
</dbReference>
<keyword evidence="2" id="KW-0274">FAD</keyword>
<gene>
    <name evidence="4" type="ORF">NEMBOFW57_000116</name>
</gene>
<evidence type="ECO:0000256" key="3">
    <source>
        <dbReference type="ARBA" id="ARBA00023002"/>
    </source>
</evidence>
<keyword evidence="1" id="KW-0285">Flavoprotein</keyword>
<keyword evidence="3" id="KW-0560">Oxidoreductase</keyword>
<keyword evidence="5" id="KW-1185">Reference proteome</keyword>
<dbReference type="PANTHER" id="PTHR42973:SF13">
    <property type="entry name" value="FAD-BINDING PCMH-TYPE DOMAIN-CONTAINING PROTEIN"/>
    <property type="match status" value="1"/>
</dbReference>
<proteinExistence type="predicted"/>
<dbReference type="AlphaFoldDB" id="A0AAD4EZT5"/>
<evidence type="ECO:0000256" key="2">
    <source>
        <dbReference type="ARBA" id="ARBA00022827"/>
    </source>
</evidence>
<organism evidence="4 5">
    <name type="scientific">Staphylotrichum longicolle</name>
    <dbReference type="NCBI Taxonomy" id="669026"/>
    <lineage>
        <taxon>Eukaryota</taxon>
        <taxon>Fungi</taxon>
        <taxon>Dikarya</taxon>
        <taxon>Ascomycota</taxon>
        <taxon>Pezizomycotina</taxon>
        <taxon>Sordariomycetes</taxon>
        <taxon>Sordariomycetidae</taxon>
        <taxon>Sordariales</taxon>
        <taxon>Chaetomiaceae</taxon>
        <taxon>Staphylotrichum</taxon>
    </lineage>
</organism>
<name>A0AAD4EZT5_9PEZI</name>
<dbReference type="Gene3D" id="3.30.465.10">
    <property type="match status" value="1"/>
</dbReference>
<dbReference type="PANTHER" id="PTHR42973">
    <property type="entry name" value="BINDING OXIDOREDUCTASE, PUTATIVE (AFU_ORTHOLOGUE AFUA_1G17690)-RELATED"/>
    <property type="match status" value="1"/>
</dbReference>
<reference evidence="4" key="1">
    <citation type="submission" date="2023-02" db="EMBL/GenBank/DDBJ databases">
        <authorList>
            <person name="Palmer J.M."/>
        </authorList>
    </citation>
    <scope>NUCLEOTIDE SEQUENCE</scope>
    <source>
        <strain evidence="4">FW57</strain>
    </source>
</reference>
<accession>A0AAD4EZT5</accession>
<sequence>MSSFPRNRDLFFALKGGLNRFGVVTSAEFYTHPQPSKVWGGLRMVPSIHVPKLINATQRFSDENKDPKAQIITTLEATALGVDALALFFYDGPEKPACFDVFDGLLTTLDNTGKKSFKELIYSFPANLVLNARGTFASFSTTVLTPRFQEAIRAEVEAIGQVSALHSGTMVSFDIEPFTKYGQHATDTAYPHADSLLPLNLYMAWANPAEDDWWYARIRQAVATLKQVARAEGIYQDTFPAYSNYAITGTKAEELYGARNAARLRAIRNQIDPYRIMDLAGGFDI</sequence>
<dbReference type="EMBL" id="JAHCVI010000001">
    <property type="protein sequence ID" value="KAG7290120.1"/>
    <property type="molecule type" value="Genomic_DNA"/>
</dbReference>
<evidence type="ECO:0000256" key="1">
    <source>
        <dbReference type="ARBA" id="ARBA00022630"/>
    </source>
</evidence>
<dbReference type="InterPro" id="IPR016169">
    <property type="entry name" value="FAD-bd_PCMH_sub2"/>
</dbReference>
<dbReference type="Proteomes" id="UP001197093">
    <property type="component" value="Unassembled WGS sequence"/>
</dbReference>
<dbReference type="InterPro" id="IPR050416">
    <property type="entry name" value="FAD-linked_Oxidoreductase"/>
</dbReference>
<dbReference type="Gene3D" id="3.40.462.20">
    <property type="match status" value="1"/>
</dbReference>
<protein>
    <submittedName>
        <fullName evidence="4">Uncharacterized protein</fullName>
    </submittedName>
</protein>